<evidence type="ECO:0000259" key="2">
    <source>
        <dbReference type="Pfam" id="PF00561"/>
    </source>
</evidence>
<dbReference type="RefSeq" id="WP_089689934.1">
    <property type="nucleotide sequence ID" value="NZ_FNWQ01000001.1"/>
</dbReference>
<dbReference type="GO" id="GO:0016787">
    <property type="term" value="F:hydrolase activity"/>
    <property type="evidence" value="ECO:0007669"/>
    <property type="project" value="UniProtKB-KW"/>
</dbReference>
<evidence type="ECO:0000313" key="4">
    <source>
        <dbReference type="Proteomes" id="UP000198561"/>
    </source>
</evidence>
<dbReference type="Pfam" id="PF00561">
    <property type="entry name" value="Abhydrolase_1"/>
    <property type="match status" value="1"/>
</dbReference>
<name>A0A1H6GZB2_CHRCI</name>
<dbReference type="SUPFAM" id="SSF53474">
    <property type="entry name" value="alpha/beta-Hydrolases"/>
    <property type="match status" value="1"/>
</dbReference>
<dbReference type="EMBL" id="FNWQ01000001">
    <property type="protein sequence ID" value="SEH28526.1"/>
    <property type="molecule type" value="Genomic_DNA"/>
</dbReference>
<proteinExistence type="predicted"/>
<dbReference type="InterPro" id="IPR050266">
    <property type="entry name" value="AB_hydrolase_sf"/>
</dbReference>
<dbReference type="PANTHER" id="PTHR43798">
    <property type="entry name" value="MONOACYLGLYCEROL LIPASE"/>
    <property type="match status" value="1"/>
</dbReference>
<dbReference type="InterPro" id="IPR000073">
    <property type="entry name" value="AB_hydrolase_1"/>
</dbReference>
<reference evidence="3 4" key="1">
    <citation type="submission" date="2016-10" db="EMBL/GenBank/DDBJ databases">
        <authorList>
            <person name="de Groot N.N."/>
        </authorList>
    </citation>
    <scope>NUCLEOTIDE SEQUENCE [LARGE SCALE GENOMIC DNA]</scope>
    <source>
        <strain evidence="3 4">DSM 23031</strain>
    </source>
</reference>
<dbReference type="PRINTS" id="PR00111">
    <property type="entry name" value="ABHYDROLASE"/>
</dbReference>
<dbReference type="Gene3D" id="3.40.50.1820">
    <property type="entry name" value="alpha/beta hydrolase"/>
    <property type="match status" value="1"/>
</dbReference>
<dbReference type="InterPro" id="IPR029058">
    <property type="entry name" value="AB_hydrolase_fold"/>
</dbReference>
<dbReference type="AlphaFoldDB" id="A0A1H6GZB2"/>
<accession>A0A1H6GZB2</accession>
<dbReference type="SUPFAM" id="SSF49464">
    <property type="entry name" value="Carboxypeptidase regulatory domain-like"/>
    <property type="match status" value="1"/>
</dbReference>
<dbReference type="PANTHER" id="PTHR43798:SF31">
    <property type="entry name" value="AB HYDROLASE SUPERFAMILY PROTEIN YCLE"/>
    <property type="match status" value="1"/>
</dbReference>
<organism evidence="3 4">
    <name type="scientific">Chryseobacterium culicis</name>
    <dbReference type="NCBI Taxonomy" id="680127"/>
    <lineage>
        <taxon>Bacteria</taxon>
        <taxon>Pseudomonadati</taxon>
        <taxon>Bacteroidota</taxon>
        <taxon>Flavobacteriia</taxon>
        <taxon>Flavobacteriales</taxon>
        <taxon>Weeksellaceae</taxon>
        <taxon>Chryseobacterium group</taxon>
        <taxon>Chryseobacterium</taxon>
    </lineage>
</organism>
<dbReference type="OrthoDB" id="2247630at2"/>
<dbReference type="InterPro" id="IPR008969">
    <property type="entry name" value="CarboxyPept-like_regulatory"/>
</dbReference>
<dbReference type="GO" id="GO:0016020">
    <property type="term" value="C:membrane"/>
    <property type="evidence" value="ECO:0007669"/>
    <property type="project" value="TreeGrafter"/>
</dbReference>
<protein>
    <submittedName>
        <fullName evidence="3">Pimeloyl-ACP methyl ester carboxylesterase</fullName>
    </submittedName>
</protein>
<dbReference type="Proteomes" id="UP000198561">
    <property type="component" value="Unassembled WGS sequence"/>
</dbReference>
<dbReference type="STRING" id="680127.SAMN05421593_0731"/>
<keyword evidence="1" id="KW-0378">Hydrolase</keyword>
<feature type="domain" description="AB hydrolase-1" evidence="2">
    <location>
        <begin position="338"/>
        <end position="441"/>
    </location>
</feature>
<sequence>MKIILVLGVLLLSISIYSQKISGKVTDESNQAISYCSVSLENVNISTITDSHGNYSIEIPEDTRKSDHLIFESNGYDDKKVTVQAIISDAHIKLSKKTNAIQEINLTGKKPKNEAVGNTKRPMLTFSKMFDKNVPTIEQGQVFNIYRWTKLNSYNFYIIPSSKFKEITLKLNIYSVKDNIPQESLLYENIIYKTGTTGWQTIDLQKYKLIYSDLDQLAITLQLVESVPQDNVDFVFGISAKKTLSNDLLFRYQSQGKWETGKGSFISNIDISYLKDKNGSAPKTISKTENSTEEQALVDYYNNKEQARKTIYGKNKSGKYIDLKNAKIYYEEYGSGEPLVLLHGNNGSISDFYKQIPDLAKQFKVIAIDTRGQGRSTDLSTGDYMYETFSDDLLAITKELNISKFNILGWSDGGITGLLFTINHPDLVNKLVVIGANTNPEGIEPKTLDTFKKQLEIKDAPNQRLIKLMVQHPHISTEQLKGIKNPVLIIAGSNDVIREEHTKMINSSIPNAQLLIIPDASHYVPFEKPDAINTSVIKFLKI</sequence>
<dbReference type="Pfam" id="PF13715">
    <property type="entry name" value="CarbopepD_reg_2"/>
    <property type="match status" value="1"/>
</dbReference>
<evidence type="ECO:0000313" key="3">
    <source>
        <dbReference type="EMBL" id="SEH28526.1"/>
    </source>
</evidence>
<gene>
    <name evidence="3" type="ORF">SAMN05421593_0731</name>
</gene>
<dbReference type="Gene3D" id="2.60.40.1120">
    <property type="entry name" value="Carboxypeptidase-like, regulatory domain"/>
    <property type="match status" value="1"/>
</dbReference>
<evidence type="ECO:0000256" key="1">
    <source>
        <dbReference type="ARBA" id="ARBA00022801"/>
    </source>
</evidence>